<comment type="subcellular location">
    <subcellularLocation>
        <location evidence="1">Membrane</location>
        <topology evidence="1">Multi-pass membrane protein</topology>
    </subcellularLocation>
</comment>
<dbReference type="Pfam" id="PF01184">
    <property type="entry name" value="Gpr1_Fun34_YaaH"/>
    <property type="match status" value="1"/>
</dbReference>
<dbReference type="STRING" id="45607.A0A2T0FKQ4"/>
<dbReference type="GeneID" id="36516915"/>
<comment type="caution">
    <text evidence="7">The sequence shown here is derived from an EMBL/GenBank/DDBJ whole genome shotgun (WGS) entry which is preliminary data.</text>
</comment>
<keyword evidence="5 6" id="KW-0472">Membrane</keyword>
<dbReference type="GO" id="GO:0005886">
    <property type="term" value="C:plasma membrane"/>
    <property type="evidence" value="ECO:0007669"/>
    <property type="project" value="TreeGrafter"/>
</dbReference>
<feature type="transmembrane region" description="Helical" evidence="6">
    <location>
        <begin position="187"/>
        <end position="205"/>
    </location>
</feature>
<feature type="transmembrane region" description="Helical" evidence="6">
    <location>
        <begin position="163"/>
        <end position="180"/>
    </location>
</feature>
<evidence type="ECO:0000256" key="6">
    <source>
        <dbReference type="SAM" id="Phobius"/>
    </source>
</evidence>
<feature type="transmembrane region" description="Helical" evidence="6">
    <location>
        <begin position="120"/>
        <end position="143"/>
    </location>
</feature>
<dbReference type="AlphaFoldDB" id="A0A2T0FKQ4"/>
<evidence type="ECO:0000256" key="5">
    <source>
        <dbReference type="ARBA" id="ARBA00023136"/>
    </source>
</evidence>
<keyword evidence="4 6" id="KW-1133">Transmembrane helix</keyword>
<evidence type="ECO:0000256" key="3">
    <source>
        <dbReference type="ARBA" id="ARBA00022692"/>
    </source>
</evidence>
<comment type="similarity">
    <text evidence="2">Belongs to the acetate uptake transporter (AceTr) (TC 2.A.96) family.</text>
</comment>
<feature type="transmembrane region" description="Helical" evidence="6">
    <location>
        <begin position="94"/>
        <end position="113"/>
    </location>
</feature>
<proteinExistence type="inferred from homology"/>
<dbReference type="OrthoDB" id="3648309at2759"/>
<dbReference type="RefSeq" id="XP_024665492.1">
    <property type="nucleotide sequence ID" value="XM_024809724.1"/>
</dbReference>
<protein>
    <submittedName>
        <fullName evidence="7">Ammonia transport outward protein 2</fullName>
    </submittedName>
</protein>
<keyword evidence="3 6" id="KW-0812">Transmembrane</keyword>
<dbReference type="EMBL" id="NDIQ01000021">
    <property type="protein sequence ID" value="PRT55547.1"/>
    <property type="molecule type" value="Genomic_DNA"/>
</dbReference>
<keyword evidence="8" id="KW-1185">Reference proteome</keyword>
<evidence type="ECO:0000256" key="2">
    <source>
        <dbReference type="ARBA" id="ARBA00005587"/>
    </source>
</evidence>
<evidence type="ECO:0000256" key="4">
    <source>
        <dbReference type="ARBA" id="ARBA00022989"/>
    </source>
</evidence>
<name>A0A2T0FKQ4_9ASCO</name>
<sequence length="264" mass="28103">MSYEEPAIHNDQESVIGTNAKDSSDAAYITIGRTRVPIEDVLTAYAGTLNPGIAAPSTHRFANPTPVGLGGFAMTTFCLSIANFQGFGIKLPNAIVPLAVFYGGLTQLLAGMWEIAVENTFGAVALSGYGSFWLSWACINIPWFGVSQAYAAVDDGPRMMQKFVGFYLLAWCIFTTGMCVCTVKSTLAFFAMFFLLSVTFLLLAIGELCPSEGATKAGGIVGIIVGVIAWYNTFAGVATKENSYITVRPIYLPGSAGFTKLKSA</sequence>
<organism evidence="7 8">
    <name type="scientific">Wickerhamiella sorbophila</name>
    <dbReference type="NCBI Taxonomy" id="45607"/>
    <lineage>
        <taxon>Eukaryota</taxon>
        <taxon>Fungi</taxon>
        <taxon>Dikarya</taxon>
        <taxon>Ascomycota</taxon>
        <taxon>Saccharomycotina</taxon>
        <taxon>Dipodascomycetes</taxon>
        <taxon>Dipodascales</taxon>
        <taxon>Trichomonascaceae</taxon>
        <taxon>Wickerhamiella</taxon>
    </lineage>
</organism>
<dbReference type="Proteomes" id="UP000238350">
    <property type="component" value="Unassembled WGS sequence"/>
</dbReference>
<feature type="transmembrane region" description="Helical" evidence="6">
    <location>
        <begin position="67"/>
        <end position="88"/>
    </location>
</feature>
<dbReference type="GO" id="GO:0015123">
    <property type="term" value="F:acetate transmembrane transporter activity"/>
    <property type="evidence" value="ECO:0007669"/>
    <property type="project" value="TreeGrafter"/>
</dbReference>
<reference evidence="7 8" key="1">
    <citation type="submission" date="2017-04" db="EMBL/GenBank/DDBJ databases">
        <title>Genome sequencing of [Candida] sorbophila.</title>
        <authorList>
            <person name="Ahn J.O."/>
        </authorList>
    </citation>
    <scope>NUCLEOTIDE SEQUENCE [LARGE SCALE GENOMIC DNA]</scope>
    <source>
        <strain evidence="7 8">DS02</strain>
    </source>
</reference>
<dbReference type="InterPro" id="IPR051633">
    <property type="entry name" value="AceTr"/>
</dbReference>
<dbReference type="InterPro" id="IPR000791">
    <property type="entry name" value="Gpr1/Fun34/SatP-like"/>
</dbReference>
<dbReference type="PANTHER" id="PTHR31123">
    <property type="entry name" value="ACCUMULATION OF DYADS PROTEIN 2-RELATED"/>
    <property type="match status" value="1"/>
</dbReference>
<dbReference type="NCBIfam" id="NF038013">
    <property type="entry name" value="AceTr_1"/>
    <property type="match status" value="1"/>
</dbReference>
<feature type="transmembrane region" description="Helical" evidence="6">
    <location>
        <begin position="217"/>
        <end position="238"/>
    </location>
</feature>
<evidence type="ECO:0000256" key="1">
    <source>
        <dbReference type="ARBA" id="ARBA00004141"/>
    </source>
</evidence>
<gene>
    <name evidence="7" type="ORF">B9G98_03167</name>
</gene>
<dbReference type="PANTHER" id="PTHR31123:SF1">
    <property type="entry name" value="ACCUMULATION OF DYADS PROTEIN 2-RELATED"/>
    <property type="match status" value="1"/>
</dbReference>
<evidence type="ECO:0000313" key="7">
    <source>
        <dbReference type="EMBL" id="PRT55547.1"/>
    </source>
</evidence>
<accession>A0A2T0FKQ4</accession>
<evidence type="ECO:0000313" key="8">
    <source>
        <dbReference type="Proteomes" id="UP000238350"/>
    </source>
</evidence>